<dbReference type="Gene3D" id="3.40.50.2000">
    <property type="entry name" value="Glycogen Phosphorylase B"/>
    <property type="match status" value="2"/>
</dbReference>
<dbReference type="NCBIfam" id="NF001905">
    <property type="entry name" value="PRK00654.2-4"/>
    <property type="match status" value="1"/>
</dbReference>
<dbReference type="Proteomes" id="UP000825935">
    <property type="component" value="Chromosome 1"/>
</dbReference>
<proteinExistence type="inferred from homology"/>
<evidence type="ECO:0000256" key="8">
    <source>
        <dbReference type="ARBA" id="ARBA00022946"/>
    </source>
</evidence>
<dbReference type="CDD" id="cd03791">
    <property type="entry name" value="GT5_Glycogen_synthase_DULL1-like"/>
    <property type="match status" value="1"/>
</dbReference>
<keyword evidence="7" id="KW-0750">Starch biosynthesis</keyword>
<feature type="region of interest" description="Disordered" evidence="10">
    <location>
        <begin position="98"/>
        <end position="149"/>
    </location>
</feature>
<evidence type="ECO:0000256" key="7">
    <source>
        <dbReference type="ARBA" id="ARBA00022922"/>
    </source>
</evidence>
<name>A0A8T2VH78_CERRI</name>
<dbReference type="Pfam" id="PF08323">
    <property type="entry name" value="Glyco_transf_5"/>
    <property type="match status" value="1"/>
</dbReference>
<feature type="compositionally biased region" description="Basic and acidic residues" evidence="10">
    <location>
        <begin position="120"/>
        <end position="149"/>
    </location>
</feature>
<evidence type="ECO:0000256" key="3">
    <source>
        <dbReference type="ARBA" id="ARBA00010281"/>
    </source>
</evidence>
<comment type="caution">
    <text evidence="12">The sequence shown here is derived from an EMBL/GenBank/DDBJ whole genome shotgun (WGS) entry which is preliminary data.</text>
</comment>
<feature type="coiled-coil region" evidence="9">
    <location>
        <begin position="187"/>
        <end position="275"/>
    </location>
</feature>
<feature type="coiled-coil region" evidence="9">
    <location>
        <begin position="405"/>
        <end position="481"/>
    </location>
</feature>
<dbReference type="OrthoDB" id="2018403at2759"/>
<dbReference type="Pfam" id="PF13692">
    <property type="entry name" value="Glyco_trans_1_4"/>
    <property type="match status" value="1"/>
</dbReference>
<evidence type="ECO:0000256" key="10">
    <source>
        <dbReference type="SAM" id="MobiDB-lite"/>
    </source>
</evidence>
<dbReference type="EMBL" id="CM035406">
    <property type="protein sequence ID" value="KAH7447871.1"/>
    <property type="molecule type" value="Genomic_DNA"/>
</dbReference>
<dbReference type="GO" id="GO:0019252">
    <property type="term" value="P:starch biosynthetic process"/>
    <property type="evidence" value="ECO:0007669"/>
    <property type="project" value="UniProtKB-KW"/>
</dbReference>
<evidence type="ECO:0000313" key="12">
    <source>
        <dbReference type="EMBL" id="KAH7447871.1"/>
    </source>
</evidence>
<dbReference type="InterPro" id="IPR011835">
    <property type="entry name" value="GS/SS"/>
</dbReference>
<feature type="compositionally biased region" description="Polar residues" evidence="10">
    <location>
        <begin position="108"/>
        <end position="119"/>
    </location>
</feature>
<feature type="compositionally biased region" description="Polar residues" evidence="10">
    <location>
        <begin position="386"/>
        <end position="395"/>
    </location>
</feature>
<feature type="domain" description="Starch synthase catalytic" evidence="11">
    <location>
        <begin position="559"/>
        <end position="798"/>
    </location>
</feature>
<evidence type="ECO:0000256" key="6">
    <source>
        <dbReference type="ARBA" id="ARBA00022679"/>
    </source>
</evidence>
<dbReference type="FunFam" id="3.40.50.2000:FF:000260">
    <property type="entry name" value="Starch synthase, chloroplastic/amyloplastic"/>
    <property type="match status" value="1"/>
</dbReference>
<evidence type="ECO:0000256" key="1">
    <source>
        <dbReference type="ARBA" id="ARBA00001478"/>
    </source>
</evidence>
<dbReference type="InterPro" id="IPR013534">
    <property type="entry name" value="Starch_synth_cat_dom"/>
</dbReference>
<keyword evidence="8" id="KW-0809">Transit peptide</keyword>
<keyword evidence="9" id="KW-0175">Coiled coil</keyword>
<organism evidence="12 13">
    <name type="scientific">Ceratopteris richardii</name>
    <name type="common">Triangle waterfern</name>
    <dbReference type="NCBI Taxonomy" id="49495"/>
    <lineage>
        <taxon>Eukaryota</taxon>
        <taxon>Viridiplantae</taxon>
        <taxon>Streptophyta</taxon>
        <taxon>Embryophyta</taxon>
        <taxon>Tracheophyta</taxon>
        <taxon>Polypodiopsida</taxon>
        <taxon>Polypodiidae</taxon>
        <taxon>Polypodiales</taxon>
        <taxon>Pteridineae</taxon>
        <taxon>Pteridaceae</taxon>
        <taxon>Parkerioideae</taxon>
        <taxon>Ceratopteris</taxon>
    </lineage>
</organism>
<dbReference type="PANTHER" id="PTHR46083">
    <property type="match status" value="1"/>
</dbReference>
<keyword evidence="5" id="KW-0328">Glycosyltransferase</keyword>
<evidence type="ECO:0000256" key="4">
    <source>
        <dbReference type="ARBA" id="ARBA00012588"/>
    </source>
</evidence>
<feature type="coiled-coil region" evidence="9">
    <location>
        <begin position="304"/>
        <end position="362"/>
    </location>
</feature>
<evidence type="ECO:0000259" key="11">
    <source>
        <dbReference type="Pfam" id="PF08323"/>
    </source>
</evidence>
<evidence type="ECO:0000256" key="5">
    <source>
        <dbReference type="ARBA" id="ARBA00022676"/>
    </source>
</evidence>
<evidence type="ECO:0000256" key="2">
    <source>
        <dbReference type="ARBA" id="ARBA00004727"/>
    </source>
</evidence>
<comment type="similarity">
    <text evidence="3">Belongs to the glycosyltransferase 1 family. Bacterial/plant glycogen synthase subfamily.</text>
</comment>
<dbReference type="GO" id="GO:0009011">
    <property type="term" value="F:alpha-1,4-glucan glucosyltransferase (ADP-glucose donor) activity"/>
    <property type="evidence" value="ECO:0007669"/>
    <property type="project" value="UniProtKB-EC"/>
</dbReference>
<accession>A0A8T2VH78</accession>
<sequence>MTSVGTVRLGAQTFHNNIGDGPISRQTFLYGKGSGPRSQIAALRDQCIAFHVTPICKMGSRRARGYQKKNAVKKVLSKRSTPVDVESLGMEGGKVVSEQEFESENDTQHQGSGDQISSNTREHYRVASNTEEQHEATSSTEEKAPAHDISVDDEIKLVKDDPSVLSSTVVDFLSTGSAADQNFVKTMEDLMSKVKDAEKNILSLNQARMQNLEQLEQTLRENEALKEQVNVLKLRLEEADIRLKTADQEKSKIKLLEQEVEMLKEKEEINALSNDDDGDHISLSEHMKAMESESVKLAAVDVELKRFKIENETLHKEIKFLQNELANASKEVKFLEQLKQERNSLQKKLAESQGKVAEANSMALELAKLKLEKQIERENPKRIETSGPSLNNTEEYSNKVSKDSINDLESLVLKLESDNEILKKVQAENEELRTQIQLLEQSLVDSDALIRSQLESYQSEVETLYSSLENLKAEKVAHSEESRVVHVPWELWSHILTFIDKLLLEKKLSLSESAALREMAWRQELKIRDVFVTQKGQPDEDIVSGLLELLKAKKRPGMHIVHIAAEMAPVAKVGGLGDVVTGLGRAFQKEGHLVEIVLPKYDCMDYSRINNLEAVSVGLDSYFDGCTFKNKIWTGIVEGLPVYFIEPEHPSRFFWRRKIYGEGDDFKRFTYFSRAALQLVVQAGKRPDIIHCHDWHTAAVAPLYWDVYVPQGLDSARIAFTCHNFEYQGAEDPVALASCGLDPERMHQPDRMQDNFIQNRINLLKGGIVFSNIVTTVSPTYAQEVRNIEGGKGLHLTLTAQAHKFFGILNGIDTEVWNPASDLLISHQYSAEDIDGKAANKEALRSALRLSGTVLDSDRPIVGCITRLVPQKGVHLIRHAIFRTLEQGGQFILLGSSPIDQIQREFEALSQQFNEHPHIRLILKYDEALSHSIYAGADIFIVPSIFEPCGLTQMIAMRYGAIPVARKTGGLNDSVFDVDDETIPQQIRNGFTFAGMHEKDLESALDRAMNYFMHRKEWWQELVKKAMMMDFSWNNSANQYAELYARAIARARTRF</sequence>
<dbReference type="PANTHER" id="PTHR46083:SF2">
    <property type="entry name" value="STARCH SYNTHASE 4, CHLOROPLASTIC_AMYLOPLASTIC-RELATED"/>
    <property type="match status" value="1"/>
</dbReference>
<dbReference type="EC" id="2.4.1.21" evidence="4"/>
<dbReference type="NCBIfam" id="TIGR02095">
    <property type="entry name" value="glgA"/>
    <property type="match status" value="1"/>
</dbReference>
<evidence type="ECO:0000256" key="9">
    <source>
        <dbReference type="SAM" id="Coils"/>
    </source>
</evidence>
<dbReference type="AlphaFoldDB" id="A0A8T2VH78"/>
<dbReference type="OMA" id="ANDRINP"/>
<dbReference type="GO" id="GO:0004373">
    <property type="term" value="F:alpha-1,4-glucan glucosyltransferase (UDP-glucose donor) activity"/>
    <property type="evidence" value="ECO:0007669"/>
    <property type="project" value="InterPro"/>
</dbReference>
<evidence type="ECO:0000313" key="13">
    <source>
        <dbReference type="Proteomes" id="UP000825935"/>
    </source>
</evidence>
<dbReference type="HAMAP" id="MF_00484">
    <property type="entry name" value="Glycogen_synth"/>
    <property type="match status" value="1"/>
</dbReference>
<reference evidence="12" key="1">
    <citation type="submission" date="2021-08" db="EMBL/GenBank/DDBJ databases">
        <title>WGS assembly of Ceratopteris richardii.</title>
        <authorList>
            <person name="Marchant D.B."/>
            <person name="Chen G."/>
            <person name="Jenkins J."/>
            <person name="Shu S."/>
            <person name="Leebens-Mack J."/>
            <person name="Grimwood J."/>
            <person name="Schmutz J."/>
            <person name="Soltis P."/>
            <person name="Soltis D."/>
            <person name="Chen Z.-H."/>
        </authorList>
    </citation>
    <scope>NUCLEOTIDE SEQUENCE</scope>
    <source>
        <strain evidence="12">Whitten #5841</strain>
        <tissue evidence="12">Leaf</tissue>
    </source>
</reference>
<gene>
    <name evidence="12" type="ORF">KP509_01G125000</name>
</gene>
<comment type="catalytic activity">
    <reaction evidence="1">
        <text>[(1-&gt;4)-alpha-D-glucosyl](n) + ADP-alpha-D-glucose = [(1-&gt;4)-alpha-D-glucosyl](n+1) + ADP + H(+)</text>
        <dbReference type="Rhea" id="RHEA:18189"/>
        <dbReference type="Rhea" id="RHEA-COMP:9584"/>
        <dbReference type="Rhea" id="RHEA-COMP:9587"/>
        <dbReference type="ChEBI" id="CHEBI:15378"/>
        <dbReference type="ChEBI" id="CHEBI:15444"/>
        <dbReference type="ChEBI" id="CHEBI:57498"/>
        <dbReference type="ChEBI" id="CHEBI:456216"/>
        <dbReference type="EC" id="2.4.1.21"/>
    </reaction>
</comment>
<protein>
    <recommendedName>
        <fullName evidence="4">starch synthase</fullName>
        <ecNumber evidence="4">2.4.1.21</ecNumber>
    </recommendedName>
</protein>
<keyword evidence="13" id="KW-1185">Reference proteome</keyword>
<feature type="region of interest" description="Disordered" evidence="10">
    <location>
        <begin position="377"/>
        <end position="398"/>
    </location>
</feature>
<keyword evidence="6" id="KW-0808">Transferase</keyword>
<comment type="pathway">
    <text evidence="2">Glycan biosynthesis; starch biosynthesis.</text>
</comment>
<dbReference type="SUPFAM" id="SSF53756">
    <property type="entry name" value="UDP-Glycosyltransferase/glycogen phosphorylase"/>
    <property type="match status" value="1"/>
</dbReference>